<dbReference type="EMBL" id="VOBQ01000009">
    <property type="protein sequence ID" value="TWO71125.1"/>
    <property type="molecule type" value="Genomic_DNA"/>
</dbReference>
<name>A0A562ZS51_9BURK</name>
<sequence>MAEYQDKFKRLVVNMAGGRASPHKICMLLALLDLARAGGVRANRIYFAPPLLERYHQFFSAVRTPGDHANPYFPFFHLSGNLRGGQPSFWHLRPLPGREDVVRAMSTARSLGDITENIAYAELDQELFALLQDPVCLDALGESVATHWLDRGLQELRVVASVSAQASTYERQLRTETVIASEGPPPEYVRSPAFRRLVTEVYDYRCAATGVRIVLSTGEAMVEAAHIHPFSEAGDDDPRNGLALCPDMHWAMDKRLIAPGPDLNWHVSTTLDSRVPDFALLVGLEGRPIILPREPRFTPKRESLEWRIKRLRPFPNSP</sequence>
<reference evidence="2 3" key="1">
    <citation type="submission" date="2019-07" db="EMBL/GenBank/DDBJ databases">
        <title>Caenimonas sedimenti sp. nov., isolated from activated sludge.</title>
        <authorList>
            <person name="Xu J."/>
        </authorList>
    </citation>
    <scope>NUCLEOTIDE SEQUENCE [LARGE SCALE GENOMIC DNA]</scope>
    <source>
        <strain evidence="2 3">HX-9-20</strain>
    </source>
</reference>
<dbReference type="CDD" id="cd00085">
    <property type="entry name" value="HNHc"/>
    <property type="match status" value="1"/>
</dbReference>
<protein>
    <recommendedName>
        <fullName evidence="1">HNH nuclease domain-containing protein</fullName>
    </recommendedName>
</protein>
<organism evidence="2 3">
    <name type="scientific">Caenimonas sedimenti</name>
    <dbReference type="NCBI Taxonomy" id="2596921"/>
    <lineage>
        <taxon>Bacteria</taxon>
        <taxon>Pseudomonadati</taxon>
        <taxon>Pseudomonadota</taxon>
        <taxon>Betaproteobacteria</taxon>
        <taxon>Burkholderiales</taxon>
        <taxon>Comamonadaceae</taxon>
        <taxon>Caenimonas</taxon>
    </lineage>
</organism>
<dbReference type="InterPro" id="IPR003615">
    <property type="entry name" value="HNH_nuc"/>
</dbReference>
<accession>A0A562ZS51</accession>
<proteinExistence type="predicted"/>
<dbReference type="AlphaFoldDB" id="A0A562ZS51"/>
<comment type="caution">
    <text evidence="2">The sequence shown here is derived from an EMBL/GenBank/DDBJ whole genome shotgun (WGS) entry which is preliminary data.</text>
</comment>
<evidence type="ECO:0000313" key="3">
    <source>
        <dbReference type="Proteomes" id="UP000318199"/>
    </source>
</evidence>
<feature type="domain" description="HNH nuclease" evidence="1">
    <location>
        <begin position="206"/>
        <end position="258"/>
    </location>
</feature>
<evidence type="ECO:0000259" key="1">
    <source>
        <dbReference type="Pfam" id="PF13391"/>
    </source>
</evidence>
<keyword evidence="3" id="KW-1185">Reference proteome</keyword>
<dbReference type="InterPro" id="IPR011396">
    <property type="entry name" value="PT_DNA_restrict"/>
</dbReference>
<dbReference type="OrthoDB" id="9811869at2"/>
<gene>
    <name evidence="2" type="ORF">FN976_12495</name>
</gene>
<evidence type="ECO:0000313" key="2">
    <source>
        <dbReference type="EMBL" id="TWO71125.1"/>
    </source>
</evidence>
<dbReference type="Proteomes" id="UP000318199">
    <property type="component" value="Unassembled WGS sequence"/>
</dbReference>
<dbReference type="PIRSF" id="PIRSF030850">
    <property type="entry name" value="UCP030850"/>
    <property type="match status" value="1"/>
</dbReference>
<dbReference type="Pfam" id="PF13391">
    <property type="entry name" value="HNH_2"/>
    <property type="match status" value="1"/>
</dbReference>